<keyword evidence="1" id="KW-0521">NADP</keyword>
<keyword evidence="3" id="KW-1185">Reference proteome</keyword>
<evidence type="ECO:0000313" key="3">
    <source>
        <dbReference type="Proteomes" id="UP000077521"/>
    </source>
</evidence>
<dbReference type="AlphaFoldDB" id="A0A177TVK9"/>
<evidence type="ECO:0008006" key="4">
    <source>
        <dbReference type="Google" id="ProtNLM"/>
    </source>
</evidence>
<gene>
    <name evidence="2" type="ORF">A4X13_0g2300</name>
</gene>
<name>A0A177TVK9_9BASI</name>
<dbReference type="SUPFAM" id="SSF51735">
    <property type="entry name" value="NAD(P)-binding Rossmann-fold domains"/>
    <property type="match status" value="1"/>
</dbReference>
<accession>A0A177TVK9</accession>
<dbReference type="InterPro" id="IPR036291">
    <property type="entry name" value="NAD(P)-bd_dom_sf"/>
</dbReference>
<sequence>MPRTIVVVDGAGVQGCSVIQMLLNANLAVQKGPSQSSAGGKRPDHAMPGSISDIPASASAGPTSHGEAFRKLEDFDTLSAQESVPKRPSFPSFHSSESFSNITKFAEDHLKEVHAESPDISGKPKHISFKEDGLSATHGFPPCSLPEEELVLAAADAFTATVGPNVLSSMPGYFASSSCQQPLPSSLSKLESAAEPVTPELQSRLDLPIAPLHLGDSSNATDASPASDHEGIHSARHGPLHFSTPPTSPPQPPRKYSEGSPLLSLKSLHAMDEPKSSATSYLSAGSDASDMSSPFAMSSIAPSEVGTSKSSRFRSLGASPVWKLRSLIESSSAETAQQSAGVSKWVGSVETTTVKYSDPHTMRNAMAGIHGLFIGLDAFSSSPQLFVEKNIINIIQAAVSAGVQQVIFAGHIWEPNHNGEIISGNPKGSGEVDGSADIHNAASDGHGPDDLSWLPITVQRCTSVYRILRRLASVGHFRLTVFILPVCFEAGLLCEATWFTLRPKSNTYVLDMPVPSSTVMPFCSLSDVGNAALQVFSRPDRFDGVILDLTSDIASPRELCVQMTQVIYVSGRRVVHCDDHSTWLSAQVKAASEGDTDSKKNIMSSKAVNSLLLREFILFMATFARKPLTLLLPQVRTNARRYNLRLTPWREFAVNFCDDLLVAWR</sequence>
<dbReference type="EMBL" id="LWDF02000106">
    <property type="protein sequence ID" value="KAE8257526.1"/>
    <property type="molecule type" value="Genomic_DNA"/>
</dbReference>
<reference evidence="2" key="2">
    <citation type="journal article" date="2019" name="IMA Fungus">
        <title>Genome sequencing and comparison of five Tilletia species to identify candidate genes for the detection of regulated species infecting wheat.</title>
        <authorList>
            <person name="Nguyen H.D.T."/>
            <person name="Sultana T."/>
            <person name="Kesanakurti P."/>
            <person name="Hambleton S."/>
        </authorList>
    </citation>
    <scope>NUCLEOTIDE SEQUENCE</scope>
    <source>
        <strain evidence="2">DAOMC 236416</strain>
    </source>
</reference>
<comment type="caution">
    <text evidence="2">The sequence shown here is derived from an EMBL/GenBank/DDBJ whole genome shotgun (WGS) entry which is preliminary data.</text>
</comment>
<proteinExistence type="predicted"/>
<dbReference type="PANTHER" id="PTHR42748:SF7">
    <property type="entry name" value="NMRA LIKE REDOX SENSOR 1-RELATED"/>
    <property type="match status" value="1"/>
</dbReference>
<evidence type="ECO:0000256" key="1">
    <source>
        <dbReference type="ARBA" id="ARBA00022857"/>
    </source>
</evidence>
<dbReference type="Gene3D" id="3.40.50.720">
    <property type="entry name" value="NAD(P)-binding Rossmann-like Domain"/>
    <property type="match status" value="1"/>
</dbReference>
<protein>
    <recommendedName>
        <fullName evidence="4">NmrA-like domain-containing protein</fullName>
    </recommendedName>
</protein>
<evidence type="ECO:0000313" key="2">
    <source>
        <dbReference type="EMBL" id="KAE8257526.1"/>
    </source>
</evidence>
<dbReference type="PANTHER" id="PTHR42748">
    <property type="entry name" value="NITROGEN METABOLITE REPRESSION PROTEIN NMRA FAMILY MEMBER"/>
    <property type="match status" value="1"/>
</dbReference>
<organism evidence="2 3">
    <name type="scientific">Tilletia indica</name>
    <dbReference type="NCBI Taxonomy" id="43049"/>
    <lineage>
        <taxon>Eukaryota</taxon>
        <taxon>Fungi</taxon>
        <taxon>Dikarya</taxon>
        <taxon>Basidiomycota</taxon>
        <taxon>Ustilaginomycotina</taxon>
        <taxon>Exobasidiomycetes</taxon>
        <taxon>Tilletiales</taxon>
        <taxon>Tilletiaceae</taxon>
        <taxon>Tilletia</taxon>
    </lineage>
</organism>
<reference evidence="2" key="1">
    <citation type="submission" date="2016-04" db="EMBL/GenBank/DDBJ databases">
        <authorList>
            <person name="Nguyen H.D."/>
            <person name="Samba Siva P."/>
            <person name="Cullis J."/>
            <person name="Levesque C.A."/>
            <person name="Hambleton S."/>
        </authorList>
    </citation>
    <scope>NUCLEOTIDE SEQUENCE</scope>
    <source>
        <strain evidence="2">DAOMC 236416</strain>
    </source>
</reference>
<dbReference type="InterPro" id="IPR051164">
    <property type="entry name" value="NmrA-like_oxidored"/>
</dbReference>
<dbReference type="Proteomes" id="UP000077521">
    <property type="component" value="Unassembled WGS sequence"/>
</dbReference>
<dbReference type="GO" id="GO:0005634">
    <property type="term" value="C:nucleus"/>
    <property type="evidence" value="ECO:0007669"/>
    <property type="project" value="TreeGrafter"/>
</dbReference>